<dbReference type="AlphaFoldDB" id="A0A1H6U9N5"/>
<protein>
    <submittedName>
        <fullName evidence="2">TniB protein</fullName>
    </submittedName>
</protein>
<feature type="domain" description="AAA+ ATPase" evidence="1">
    <location>
        <begin position="55"/>
        <end position="205"/>
    </location>
</feature>
<proteinExistence type="predicted"/>
<dbReference type="InterPro" id="IPR008868">
    <property type="entry name" value="TniB"/>
</dbReference>
<evidence type="ECO:0000313" key="2">
    <source>
        <dbReference type="EMBL" id="SEI89041.1"/>
    </source>
</evidence>
<dbReference type="Proteomes" id="UP000199420">
    <property type="component" value="Unassembled WGS sequence"/>
</dbReference>
<dbReference type="OrthoDB" id="14765at2"/>
<organism evidence="2 3">
    <name type="scientific">Frateuria terrea</name>
    <dbReference type="NCBI Taxonomy" id="529704"/>
    <lineage>
        <taxon>Bacteria</taxon>
        <taxon>Pseudomonadati</taxon>
        <taxon>Pseudomonadota</taxon>
        <taxon>Gammaproteobacteria</taxon>
        <taxon>Lysobacterales</taxon>
        <taxon>Rhodanobacteraceae</taxon>
        <taxon>Frateuria</taxon>
    </lineage>
</organism>
<dbReference type="RefSeq" id="WP_091336041.1">
    <property type="nucleotide sequence ID" value="NZ_FNYC01000003.1"/>
</dbReference>
<dbReference type="Pfam" id="PF05621">
    <property type="entry name" value="TniB"/>
    <property type="match status" value="1"/>
</dbReference>
<keyword evidence="3" id="KW-1185">Reference proteome</keyword>
<dbReference type="SMART" id="SM00382">
    <property type="entry name" value="AAA"/>
    <property type="match status" value="1"/>
</dbReference>
<gene>
    <name evidence="2" type="ORF">SAMN04487997_1943</name>
</gene>
<accession>A0A1H6U9N5</accession>
<sequence length="296" mass="33085">MSTYSHLTELARQQLELPDNKRVETLFHGRFIAHERVAEIIHHCEHLMHKPRGTRPVGLLVFGPNGSGKTALGDALQRRNASSGATLNQPATQPTLCFSMSGAREAREVYTRLLLALRCPHIRTLTGDQRREMGLTLAKAADLRLLIVDEIQDVLLTTPRQQALALLAVKDIMNSLKVPVLALGTEDARISLEADQHLKARFKMHKLPIWQCDEYLGNFLSLYEATLALKKPSHLCGHLMMKLIVKETGGQLTEIVERLQYAAALAVESGQERITQELFREAEFAIPKTDLSECQG</sequence>
<evidence type="ECO:0000259" key="1">
    <source>
        <dbReference type="SMART" id="SM00382"/>
    </source>
</evidence>
<dbReference type="SUPFAM" id="SSF52540">
    <property type="entry name" value="P-loop containing nucleoside triphosphate hydrolases"/>
    <property type="match status" value="1"/>
</dbReference>
<evidence type="ECO:0000313" key="3">
    <source>
        <dbReference type="Proteomes" id="UP000199420"/>
    </source>
</evidence>
<reference evidence="2 3" key="1">
    <citation type="submission" date="2016-10" db="EMBL/GenBank/DDBJ databases">
        <authorList>
            <person name="de Groot N.N."/>
        </authorList>
    </citation>
    <scope>NUCLEOTIDE SEQUENCE [LARGE SCALE GENOMIC DNA]</scope>
    <source>
        <strain evidence="2 3">DSM 26515</strain>
    </source>
</reference>
<dbReference type="Gene3D" id="3.40.50.300">
    <property type="entry name" value="P-loop containing nucleotide triphosphate hydrolases"/>
    <property type="match status" value="1"/>
</dbReference>
<dbReference type="EMBL" id="FNYC01000003">
    <property type="protein sequence ID" value="SEI89041.1"/>
    <property type="molecule type" value="Genomic_DNA"/>
</dbReference>
<dbReference type="InterPro" id="IPR027417">
    <property type="entry name" value="P-loop_NTPase"/>
</dbReference>
<name>A0A1H6U9N5_9GAMM</name>
<dbReference type="STRING" id="529704.SAMN02927913_1781"/>
<dbReference type="InterPro" id="IPR003593">
    <property type="entry name" value="AAA+_ATPase"/>
</dbReference>